<keyword evidence="1" id="KW-0963">Cytoplasm</keyword>
<dbReference type="Proteomes" id="UP001367508">
    <property type="component" value="Unassembled WGS sequence"/>
</dbReference>
<dbReference type="GO" id="GO:0005634">
    <property type="term" value="C:nucleus"/>
    <property type="evidence" value="ECO:0007669"/>
    <property type="project" value="TreeGrafter"/>
</dbReference>
<evidence type="ECO:0000256" key="2">
    <source>
        <dbReference type="ARBA" id="ARBA00022574"/>
    </source>
</evidence>
<evidence type="ECO:0000313" key="6">
    <source>
        <dbReference type="Proteomes" id="UP001367508"/>
    </source>
</evidence>
<dbReference type="GO" id="GO:0043161">
    <property type="term" value="P:proteasome-mediated ubiquitin-dependent protein catabolic process"/>
    <property type="evidence" value="ECO:0007669"/>
    <property type="project" value="TreeGrafter"/>
</dbReference>
<keyword evidence="2" id="KW-0853">WD repeat</keyword>
<name>A0AAN9LLK5_CANGL</name>
<dbReference type="PANTHER" id="PTHR19849:SF0">
    <property type="entry name" value="PHOSPHOLIPASE A-2-ACTIVATING PROTEIN"/>
    <property type="match status" value="1"/>
</dbReference>
<dbReference type="EMBL" id="JAYMYQ010000004">
    <property type="protein sequence ID" value="KAK7336307.1"/>
    <property type="molecule type" value="Genomic_DNA"/>
</dbReference>
<dbReference type="GO" id="GO:0043130">
    <property type="term" value="F:ubiquitin binding"/>
    <property type="evidence" value="ECO:0007669"/>
    <property type="project" value="TreeGrafter"/>
</dbReference>
<evidence type="ECO:0000256" key="3">
    <source>
        <dbReference type="ARBA" id="ARBA00022737"/>
    </source>
</evidence>
<keyword evidence="3" id="KW-0677">Repeat</keyword>
<evidence type="ECO:0000259" key="4">
    <source>
        <dbReference type="Pfam" id="PF09070"/>
    </source>
</evidence>
<reference evidence="5 6" key="1">
    <citation type="submission" date="2024-01" db="EMBL/GenBank/DDBJ databases">
        <title>The genomes of 5 underutilized Papilionoideae crops provide insights into root nodulation and disease resistanc.</title>
        <authorList>
            <person name="Jiang F."/>
        </authorList>
    </citation>
    <scope>NUCLEOTIDE SEQUENCE [LARGE SCALE GENOMIC DNA]</scope>
    <source>
        <strain evidence="5">LVBAO_FW01</strain>
        <tissue evidence="5">Leaves</tissue>
    </source>
</reference>
<gene>
    <name evidence="5" type="ORF">VNO77_16843</name>
</gene>
<evidence type="ECO:0000256" key="1">
    <source>
        <dbReference type="ARBA" id="ARBA00022490"/>
    </source>
</evidence>
<proteinExistence type="predicted"/>
<sequence length="330" mass="37534">MGRNVYPKPLFPVLRFRKFKPEGRCHEEPFDKEASSLADVTNNNNASLSKPMSDVETLTLQLALPFRKVITSLPQLIIEYPGCVWDAKFMENGDIVTACSDGVVRIWIVDHDTVADQLEPNLYTLQHSQSKSSRYFLFICHNVLVTPLLHQFLLYFSVHIVNFLTEGLEDCNGNFEEVTSLEALKIPGLVITVSFSIVIEHKLCLQTPNICFFDWRVGLGGRETCNCSFDCIEFDGQTKVIREGDDGDGLCMKHERIELGEVVDGPEESTRPFFDGIQYDYVFDVDIGDGFPTLGLRCEGFCSKFVKYNQMMQSLENKSRRGCKLRKTKH</sequence>
<dbReference type="InterPro" id="IPR015155">
    <property type="entry name" value="PFU"/>
</dbReference>
<protein>
    <recommendedName>
        <fullName evidence="4">PFU domain-containing protein</fullName>
    </recommendedName>
</protein>
<feature type="domain" description="PFU" evidence="4">
    <location>
        <begin position="235"/>
        <end position="296"/>
    </location>
</feature>
<accession>A0AAN9LLK5</accession>
<dbReference type="Pfam" id="PF09070">
    <property type="entry name" value="PFU"/>
    <property type="match status" value="1"/>
</dbReference>
<keyword evidence="6" id="KW-1185">Reference proteome</keyword>
<comment type="caution">
    <text evidence="5">The sequence shown here is derived from an EMBL/GenBank/DDBJ whole genome shotgun (WGS) entry which is preliminary data.</text>
</comment>
<evidence type="ECO:0000313" key="5">
    <source>
        <dbReference type="EMBL" id="KAK7336307.1"/>
    </source>
</evidence>
<organism evidence="5 6">
    <name type="scientific">Canavalia gladiata</name>
    <name type="common">Sword bean</name>
    <name type="synonym">Dolichos gladiatus</name>
    <dbReference type="NCBI Taxonomy" id="3824"/>
    <lineage>
        <taxon>Eukaryota</taxon>
        <taxon>Viridiplantae</taxon>
        <taxon>Streptophyta</taxon>
        <taxon>Embryophyta</taxon>
        <taxon>Tracheophyta</taxon>
        <taxon>Spermatophyta</taxon>
        <taxon>Magnoliopsida</taxon>
        <taxon>eudicotyledons</taxon>
        <taxon>Gunneridae</taxon>
        <taxon>Pentapetalae</taxon>
        <taxon>rosids</taxon>
        <taxon>fabids</taxon>
        <taxon>Fabales</taxon>
        <taxon>Fabaceae</taxon>
        <taxon>Papilionoideae</taxon>
        <taxon>50 kb inversion clade</taxon>
        <taxon>NPAAA clade</taxon>
        <taxon>indigoferoid/millettioid clade</taxon>
        <taxon>Phaseoleae</taxon>
        <taxon>Canavalia</taxon>
    </lineage>
</organism>
<dbReference type="PANTHER" id="PTHR19849">
    <property type="entry name" value="PHOSPHOLIPASE A-2-ACTIVATING PROTEIN"/>
    <property type="match status" value="1"/>
</dbReference>
<dbReference type="GO" id="GO:0005737">
    <property type="term" value="C:cytoplasm"/>
    <property type="evidence" value="ECO:0007669"/>
    <property type="project" value="TreeGrafter"/>
</dbReference>
<dbReference type="GO" id="GO:0010992">
    <property type="term" value="P:ubiquitin recycling"/>
    <property type="evidence" value="ECO:0007669"/>
    <property type="project" value="TreeGrafter"/>
</dbReference>
<dbReference type="AlphaFoldDB" id="A0AAN9LLK5"/>